<reference evidence="15 16" key="1">
    <citation type="submission" date="2020-08" db="EMBL/GenBank/DDBJ databases">
        <title>Plant Genome Project.</title>
        <authorList>
            <person name="Zhang R.-G."/>
        </authorList>
    </citation>
    <scope>NUCLEOTIDE SEQUENCE [LARGE SCALE GENOMIC DNA]</scope>
    <source>
        <tissue evidence="15">Rhizome</tissue>
    </source>
</reference>
<dbReference type="InterPro" id="IPR001611">
    <property type="entry name" value="Leu-rich_rpt"/>
</dbReference>
<evidence type="ECO:0000259" key="14">
    <source>
        <dbReference type="Pfam" id="PF08263"/>
    </source>
</evidence>
<keyword evidence="7" id="KW-0677">Repeat</keyword>
<sequence length="962" mass="107612">MPTILLHLILWLLTARNLDACLGSERQALLNFKDGLKDPSDRLSSWKGKDCCRWKGVECNNSTSGVLKLKLRNPCDYYMDPNYYKCSLSSELRPSLVSLSELAYLDLSINDFGGIQIPSFIGSLKKLKYLNFSLAGFAGEVPPNLGNLSRLRYLDLSNTFSLFSGNLWWLTRLPFLKYLDFSTVNLTAASDWLDVVNMMSPSLSVLHLSSCSLSSIPTSFSIVNFTSLTTLNLLDNSFNSTLPNWLWKLNSLTYLDLGASMFHGPLPYALGNLTSLNVLRLGQNNLEGNIPGSIRNLCRLTCLDLSQNNFTGNITDPLPHCIWNDIKELSLGDNKFYGNLSNWLKHMTSLTFLDLGKNQLDGPIPTGLGKLSELTYLDLSYNSFAGVITEVHFHNLTKLYLLILSLNPLTVLLNQSWIPPFQLQIIGFRDCRLGPRFPPWLRWQTHIMTLDLSNTSIADRVPDWFWNITSSRLSVLDMSNNQLSGVLPSNMEFMAQLSVFELSSNQLEGSIPSLPNSLTTLDVSKNSFSGPLPSNFMTPNLYALLISQNQINGSIPPSVCQLQSLSLLDMSNNDLTGELPNCWMEYSQLSLIDLSDNNLSGEIPGSVANLSRLVSLNLDSNSFGGELPSSMQQCTRLTFLDLGQNKLSGIIPTWIGESLLNLVVLQLRSNMFFSDIPPQLAWLHGLQVLDLAGNNLSGSIPQSFGNFSAMASRSPTKLPNFQYWTFGLYGDYYYNERLHVMMKGQDEEYTKILSFLKTIDLSDNYLTGQIPQEIGRLVALKNLNLSRNLLSGKIPEMVSRIPELESLDLSFNELSGSIPQGISTVTFLSHLNLSYNNLSGRIPLGNQLQTLNDPSIYIGNANLCGPPLTNSCSSSEPVPREDLRHEDNAERKWLYLSMSLGFITGLWGLFIALLLNSSWRRSYFLVLDNLFNQLYVASAIFMARLSRKHAESRRNHQYRGGM</sequence>
<protein>
    <recommendedName>
        <fullName evidence="14">Leucine-rich repeat-containing N-terminal plant-type domain-containing protein</fullName>
    </recommendedName>
</protein>
<keyword evidence="5 12" id="KW-0812">Transmembrane</keyword>
<keyword evidence="9 12" id="KW-0472">Membrane</keyword>
<gene>
    <name evidence="15" type="ORF">ZIOFF_049505</name>
</gene>
<comment type="subcellular location">
    <subcellularLocation>
        <location evidence="1">Cell membrane</location>
        <topology evidence="1">Single-pass type I membrane protein</topology>
    </subcellularLocation>
</comment>
<dbReference type="InterPro" id="IPR013210">
    <property type="entry name" value="LRR_N_plant-typ"/>
</dbReference>
<dbReference type="OrthoDB" id="1060944at2759"/>
<dbReference type="Pfam" id="PF08263">
    <property type="entry name" value="LRRNT_2"/>
    <property type="match status" value="1"/>
</dbReference>
<dbReference type="InterPro" id="IPR046956">
    <property type="entry name" value="RLP23-like"/>
</dbReference>
<evidence type="ECO:0000256" key="7">
    <source>
        <dbReference type="ARBA" id="ARBA00022737"/>
    </source>
</evidence>
<proteinExistence type="inferred from homology"/>
<evidence type="ECO:0000256" key="10">
    <source>
        <dbReference type="ARBA" id="ARBA00023170"/>
    </source>
</evidence>
<name>A0A8J5FRC1_ZINOF</name>
<feature type="signal peptide" evidence="13">
    <location>
        <begin position="1"/>
        <end position="20"/>
    </location>
</feature>
<keyword evidence="4" id="KW-0433">Leucine-rich repeat</keyword>
<dbReference type="GO" id="GO:0005886">
    <property type="term" value="C:plasma membrane"/>
    <property type="evidence" value="ECO:0007669"/>
    <property type="project" value="UniProtKB-SubCell"/>
</dbReference>
<comment type="caution">
    <text evidence="15">The sequence shown here is derived from an EMBL/GenBank/DDBJ whole genome shotgun (WGS) entry which is preliminary data.</text>
</comment>
<keyword evidence="16" id="KW-1185">Reference proteome</keyword>
<evidence type="ECO:0000256" key="11">
    <source>
        <dbReference type="ARBA" id="ARBA00023180"/>
    </source>
</evidence>
<keyword evidence="8 12" id="KW-1133">Transmembrane helix</keyword>
<organism evidence="15 16">
    <name type="scientific">Zingiber officinale</name>
    <name type="common">Ginger</name>
    <name type="synonym">Amomum zingiber</name>
    <dbReference type="NCBI Taxonomy" id="94328"/>
    <lineage>
        <taxon>Eukaryota</taxon>
        <taxon>Viridiplantae</taxon>
        <taxon>Streptophyta</taxon>
        <taxon>Embryophyta</taxon>
        <taxon>Tracheophyta</taxon>
        <taxon>Spermatophyta</taxon>
        <taxon>Magnoliopsida</taxon>
        <taxon>Liliopsida</taxon>
        <taxon>Zingiberales</taxon>
        <taxon>Zingiberaceae</taxon>
        <taxon>Zingiber</taxon>
    </lineage>
</organism>
<evidence type="ECO:0000256" key="1">
    <source>
        <dbReference type="ARBA" id="ARBA00004251"/>
    </source>
</evidence>
<dbReference type="AlphaFoldDB" id="A0A8J5FRC1"/>
<dbReference type="FunFam" id="3.80.10.10:FF:000111">
    <property type="entry name" value="LRR receptor-like serine/threonine-protein kinase ERECTA"/>
    <property type="match status" value="1"/>
</dbReference>
<evidence type="ECO:0000256" key="3">
    <source>
        <dbReference type="ARBA" id="ARBA00022475"/>
    </source>
</evidence>
<keyword evidence="6 13" id="KW-0732">Signal</keyword>
<dbReference type="FunFam" id="3.80.10.10:FF:000095">
    <property type="entry name" value="LRR receptor-like serine/threonine-protein kinase GSO1"/>
    <property type="match status" value="1"/>
</dbReference>
<dbReference type="FunFam" id="3.80.10.10:FF:000649">
    <property type="entry name" value="Leucine Rich Repeat family protein"/>
    <property type="match status" value="1"/>
</dbReference>
<comment type="similarity">
    <text evidence="2">Belongs to the RLP family.</text>
</comment>
<evidence type="ECO:0000256" key="13">
    <source>
        <dbReference type="SAM" id="SignalP"/>
    </source>
</evidence>
<feature type="chain" id="PRO_5035180209" description="Leucine-rich repeat-containing N-terminal plant-type domain-containing protein" evidence="13">
    <location>
        <begin position="21"/>
        <end position="962"/>
    </location>
</feature>
<dbReference type="EMBL" id="JACMSC010000013">
    <property type="protein sequence ID" value="KAG6494473.1"/>
    <property type="molecule type" value="Genomic_DNA"/>
</dbReference>
<evidence type="ECO:0000256" key="2">
    <source>
        <dbReference type="ARBA" id="ARBA00009592"/>
    </source>
</evidence>
<dbReference type="PANTHER" id="PTHR48063">
    <property type="entry name" value="LRR RECEPTOR-LIKE KINASE"/>
    <property type="match status" value="1"/>
</dbReference>
<dbReference type="FunFam" id="3.80.10.10:FF:001347">
    <property type="entry name" value="LRR receptor-like serine/threonine-protein kinase GSO2"/>
    <property type="match status" value="1"/>
</dbReference>
<accession>A0A8J5FRC1</accession>
<dbReference type="Proteomes" id="UP000734854">
    <property type="component" value="Unassembled WGS sequence"/>
</dbReference>
<evidence type="ECO:0000256" key="6">
    <source>
        <dbReference type="ARBA" id="ARBA00022729"/>
    </source>
</evidence>
<evidence type="ECO:0000313" key="16">
    <source>
        <dbReference type="Proteomes" id="UP000734854"/>
    </source>
</evidence>
<keyword evidence="3" id="KW-1003">Cell membrane</keyword>
<feature type="transmembrane region" description="Helical" evidence="12">
    <location>
        <begin position="893"/>
        <end position="915"/>
    </location>
</feature>
<evidence type="ECO:0000256" key="8">
    <source>
        <dbReference type="ARBA" id="ARBA00022989"/>
    </source>
</evidence>
<evidence type="ECO:0000256" key="5">
    <source>
        <dbReference type="ARBA" id="ARBA00022692"/>
    </source>
</evidence>
<keyword evidence="10" id="KW-0675">Receptor</keyword>
<feature type="domain" description="Leucine-rich repeat-containing N-terminal plant-type" evidence="14">
    <location>
        <begin position="24"/>
        <end position="60"/>
    </location>
</feature>
<evidence type="ECO:0000256" key="9">
    <source>
        <dbReference type="ARBA" id="ARBA00023136"/>
    </source>
</evidence>
<keyword evidence="11" id="KW-0325">Glycoprotein</keyword>
<evidence type="ECO:0000256" key="4">
    <source>
        <dbReference type="ARBA" id="ARBA00022614"/>
    </source>
</evidence>
<dbReference type="Pfam" id="PF00560">
    <property type="entry name" value="LRR_1"/>
    <property type="match status" value="14"/>
</dbReference>
<dbReference type="PANTHER" id="PTHR48063:SF90">
    <property type="entry name" value="OS11G0565920 PROTEIN"/>
    <property type="match status" value="1"/>
</dbReference>
<dbReference type="SMART" id="SM00369">
    <property type="entry name" value="LRR_TYP"/>
    <property type="match status" value="13"/>
</dbReference>
<evidence type="ECO:0000256" key="12">
    <source>
        <dbReference type="SAM" id="Phobius"/>
    </source>
</evidence>
<evidence type="ECO:0000313" key="15">
    <source>
        <dbReference type="EMBL" id="KAG6494473.1"/>
    </source>
</evidence>
<dbReference type="InterPro" id="IPR003591">
    <property type="entry name" value="Leu-rich_rpt_typical-subtyp"/>
</dbReference>